<gene>
    <name evidence="3" type="ORF">LSS_21475</name>
</gene>
<evidence type="ECO:0000313" key="3">
    <source>
        <dbReference type="EMBL" id="AIT10882.1"/>
    </source>
</evidence>
<dbReference type="AlphaFoldDB" id="A0A097ESG7"/>
<keyword evidence="1" id="KW-0175">Coiled coil</keyword>
<organism evidence="3 4">
    <name type="scientific">Leptospira santarosai serovar Shermani str. LT 821</name>
    <dbReference type="NCBI Taxonomy" id="758847"/>
    <lineage>
        <taxon>Bacteria</taxon>
        <taxon>Pseudomonadati</taxon>
        <taxon>Spirochaetota</taxon>
        <taxon>Spirochaetia</taxon>
        <taxon>Leptospirales</taxon>
        <taxon>Leptospiraceae</taxon>
        <taxon>Leptospira</taxon>
    </lineage>
</organism>
<accession>A0A097ESG7</accession>
<feature type="region of interest" description="Disordered" evidence="2">
    <location>
        <begin position="1"/>
        <end position="34"/>
    </location>
</feature>
<dbReference type="STRING" id="758847.LSS_21475"/>
<sequence>MKSSKEQTAKTDSGKEEAAIQKRQEGYDKRYEKMSPFKKKEELKSLLQKLKTYRKKIQGLISQMKKLAEQEIEVERKLKILGKHMKRGGEGFPRLKH</sequence>
<dbReference type="Proteomes" id="UP000035800">
    <property type="component" value="Chromosome I"/>
</dbReference>
<reference evidence="3 4" key="1">
    <citation type="journal article" date="2012" name="Gene">
        <title>Sequence of Leptospira santarosai serovar Shermani genome and prediction of virulence-associated genes.</title>
        <authorList>
            <person name="Chou L.F."/>
            <person name="Chen Y.T."/>
            <person name="Lu C.W."/>
            <person name="Ko Y.C."/>
            <person name="Tang C.Y."/>
            <person name="Pan M.J."/>
            <person name="Tian Y.C."/>
            <person name="Chiu C.H."/>
            <person name="Hung C.C."/>
            <person name="Yang C.W."/>
        </authorList>
    </citation>
    <scope>NUCLEOTIDE SEQUENCE [LARGE SCALE GENOMIC DNA]</scope>
    <source>
        <strain evidence="3">LT 821</strain>
    </source>
</reference>
<dbReference type="EMBL" id="CP006694">
    <property type="protein sequence ID" value="AIT10882.1"/>
    <property type="molecule type" value="Genomic_DNA"/>
</dbReference>
<evidence type="ECO:0000313" key="4">
    <source>
        <dbReference type="Proteomes" id="UP000035800"/>
    </source>
</evidence>
<proteinExistence type="predicted"/>
<evidence type="ECO:0000256" key="2">
    <source>
        <dbReference type="SAM" id="MobiDB-lite"/>
    </source>
</evidence>
<dbReference type="GeneID" id="29741358"/>
<evidence type="ECO:0000256" key="1">
    <source>
        <dbReference type="SAM" id="Coils"/>
    </source>
</evidence>
<protein>
    <submittedName>
        <fullName evidence="3">Uncharacterized protein</fullName>
    </submittedName>
</protein>
<reference evidence="3 4" key="2">
    <citation type="journal article" date="2014" name="Emerg. Microbes Infect.">
        <title>Potential impact on kidney infection: a whole-genome analysis of Leptospira santarosai serovar Shermani.</title>
        <authorList>
            <person name="Chou L.F."/>
            <person name="Chen T.W."/>
            <person name="Ko Y.C."/>
            <person name="Pan M.J."/>
            <person name="Tian Y.C."/>
            <person name="Chiu C.H."/>
            <person name="Tang P."/>
            <person name="Hung C.C."/>
            <person name="Yang C.W."/>
        </authorList>
    </citation>
    <scope>NUCLEOTIDE SEQUENCE</scope>
    <source>
        <strain evidence="3 4">LT 821</strain>
    </source>
</reference>
<dbReference type="RefSeq" id="WP_049592293.1">
    <property type="nucleotide sequence ID" value="NZ_CP006694.1"/>
</dbReference>
<feature type="coiled-coil region" evidence="1">
    <location>
        <begin position="43"/>
        <end position="77"/>
    </location>
</feature>
<name>A0A097ESG7_9LEPT</name>
<dbReference type="KEGG" id="lst:LSS_21475"/>